<evidence type="ECO:0000259" key="3">
    <source>
        <dbReference type="Pfam" id="PF04326"/>
    </source>
</evidence>
<reference evidence="5 6" key="1">
    <citation type="submission" date="2025-04" db="UniProtKB">
        <authorList>
            <consortium name="RefSeq"/>
        </authorList>
    </citation>
    <scope>IDENTIFICATION</scope>
</reference>
<dbReference type="Gene3D" id="3.30.950.30">
    <property type="entry name" value="Schlafen, AAA domain"/>
    <property type="match status" value="1"/>
</dbReference>
<dbReference type="Proteomes" id="UP000694845">
    <property type="component" value="Unplaced"/>
</dbReference>
<name>A0A8B7XR86_ACAPL</name>
<dbReference type="PANTHER" id="PTHR12155">
    <property type="entry name" value="SCHLAFEN"/>
    <property type="match status" value="1"/>
</dbReference>
<feature type="region of interest" description="Disordered" evidence="2">
    <location>
        <begin position="106"/>
        <end position="141"/>
    </location>
</feature>
<keyword evidence="1" id="KW-0175">Coiled coil</keyword>
<evidence type="ECO:0000256" key="2">
    <source>
        <dbReference type="SAM" id="MobiDB-lite"/>
    </source>
</evidence>
<organism evidence="4 5">
    <name type="scientific">Acanthaster planci</name>
    <name type="common">Crown-of-thorns starfish</name>
    <dbReference type="NCBI Taxonomy" id="133434"/>
    <lineage>
        <taxon>Eukaryota</taxon>
        <taxon>Metazoa</taxon>
        <taxon>Echinodermata</taxon>
        <taxon>Eleutherozoa</taxon>
        <taxon>Asterozoa</taxon>
        <taxon>Asteroidea</taxon>
        <taxon>Valvatacea</taxon>
        <taxon>Valvatida</taxon>
        <taxon>Acanthasteridae</taxon>
        <taxon>Acanthaster</taxon>
    </lineage>
</organism>
<proteinExistence type="predicted"/>
<gene>
    <name evidence="5 6" type="primary">LOC110975297</name>
</gene>
<dbReference type="OrthoDB" id="10259112at2759"/>
<keyword evidence="4" id="KW-1185">Reference proteome</keyword>
<dbReference type="InterPro" id="IPR007421">
    <property type="entry name" value="Schlafen_AlbA_2_dom"/>
</dbReference>
<accession>A0A8B7XR86</accession>
<protein>
    <submittedName>
        <fullName evidence="5 6">Uncharacterized protein LOC110975297</fullName>
    </submittedName>
</protein>
<dbReference type="KEGG" id="aplc:110975297"/>
<dbReference type="RefSeq" id="XP_022083359.1">
    <property type="nucleotide sequence ID" value="XM_022227667.1"/>
</dbReference>
<evidence type="ECO:0000313" key="5">
    <source>
        <dbReference type="RefSeq" id="XP_022083359.1"/>
    </source>
</evidence>
<evidence type="ECO:0000313" key="4">
    <source>
        <dbReference type="Proteomes" id="UP000694845"/>
    </source>
</evidence>
<feature type="region of interest" description="Disordered" evidence="2">
    <location>
        <begin position="389"/>
        <end position="413"/>
    </location>
</feature>
<dbReference type="RefSeq" id="XP_022083360.1">
    <property type="nucleotide sequence ID" value="XM_022227668.1"/>
</dbReference>
<feature type="domain" description="Schlafen AlbA-2" evidence="3">
    <location>
        <begin position="188"/>
        <end position="317"/>
    </location>
</feature>
<evidence type="ECO:0000256" key="1">
    <source>
        <dbReference type="SAM" id="Coils"/>
    </source>
</evidence>
<feature type="compositionally biased region" description="Polar residues" evidence="2">
    <location>
        <begin position="118"/>
        <end position="133"/>
    </location>
</feature>
<evidence type="ECO:0000313" key="6">
    <source>
        <dbReference type="RefSeq" id="XP_022083360.1"/>
    </source>
</evidence>
<dbReference type="PANTHER" id="PTHR12155:SF48">
    <property type="entry name" value="RRM DOMAIN-CONTAINING PROTEIN"/>
    <property type="match status" value="1"/>
</dbReference>
<dbReference type="InterPro" id="IPR029684">
    <property type="entry name" value="Schlafen"/>
</dbReference>
<dbReference type="OMA" id="MEIVAMI"/>
<dbReference type="Pfam" id="PF04326">
    <property type="entry name" value="SLFN_AlbA_2"/>
    <property type="match status" value="1"/>
</dbReference>
<feature type="coiled-coil region" evidence="1">
    <location>
        <begin position="335"/>
        <end position="362"/>
    </location>
</feature>
<dbReference type="GeneID" id="110975297"/>
<dbReference type="AlphaFoldDB" id="A0A8B7XR86"/>
<sequence length="419" mass="47081">MEQEPEFCVFFSNLEDRAPQSGLVALIISFIFQTTGILVSKRDVSLRHSDLHGCHTARVDLHDSDLQCRVVEAARLSNSAPNGLVKRGRVLRADYYRPRLLNHTLYSLPSGDDPPMAINNSSAETQKSGTAIQSPIPPKDPLTRIDNSAAEKQDAGRATFYPTAPNLPLVYTGEPRMHFLKNQQLGNETRSLEFKRGGGDFKKYLRKHLTKYICAFLNSEGGTLMIGVDDGGFVQGVFCDHQTEDQVRLMIDQLIGHFDPPVLPQMYRLDFIPVKDPHSTEADPDVKVVEIVVRSGRSNILYETPEGEVFIRRDGGVQGPLRPKEIQEWCHMKFSQEHQERENALRLQMDTLEARLGKIERLQSQQAHERQGLISESSTDAFVAATNLTKSSPSHEDPLAQTEPHYSPKRSNSRVCIIL</sequence>
<dbReference type="InterPro" id="IPR038461">
    <property type="entry name" value="Schlafen_AlbA_2_dom_sf"/>
</dbReference>